<keyword evidence="2" id="KW-1185">Reference proteome</keyword>
<gene>
    <name evidence="1" type="ORF">EDC27_1779</name>
</gene>
<reference evidence="1 2" key="1">
    <citation type="submission" date="2018-11" db="EMBL/GenBank/DDBJ databases">
        <title>Genomic Encyclopedia of Type Strains, Phase IV (KMG-IV): sequencing the most valuable type-strain genomes for metagenomic binning, comparative biology and taxonomic classification.</title>
        <authorList>
            <person name="Goeker M."/>
        </authorList>
    </citation>
    <scope>NUCLEOTIDE SEQUENCE [LARGE SCALE GENOMIC DNA]</scope>
    <source>
        <strain evidence="1 2">DSM 22027</strain>
    </source>
</reference>
<name>A0A3N1URV1_9BACT</name>
<dbReference type="Proteomes" id="UP000276223">
    <property type="component" value="Unassembled WGS sequence"/>
</dbReference>
<organism evidence="1 2">
    <name type="scientific">Desulfosoma caldarium</name>
    <dbReference type="NCBI Taxonomy" id="610254"/>
    <lineage>
        <taxon>Bacteria</taxon>
        <taxon>Pseudomonadati</taxon>
        <taxon>Thermodesulfobacteriota</taxon>
        <taxon>Syntrophobacteria</taxon>
        <taxon>Syntrophobacterales</taxon>
        <taxon>Syntrophobacteraceae</taxon>
        <taxon>Desulfosoma</taxon>
    </lineage>
</organism>
<dbReference type="AlphaFoldDB" id="A0A3N1URV1"/>
<proteinExistence type="predicted"/>
<dbReference type="EMBL" id="RJVA01000012">
    <property type="protein sequence ID" value="ROQ92099.1"/>
    <property type="molecule type" value="Genomic_DNA"/>
</dbReference>
<protein>
    <submittedName>
        <fullName evidence="1">LSD1 subclass zinc finger protein</fullName>
    </submittedName>
</protein>
<evidence type="ECO:0000313" key="2">
    <source>
        <dbReference type="Proteomes" id="UP000276223"/>
    </source>
</evidence>
<sequence length="241" mass="26488">MDSASPRVLVVGQPLIRDFAQFHHSYLEILVRVGVIGTTFPCRSLLGLSSGTPCLKNQLHFHILICLPSGRTGHSLAKKRVDPHRLLSTWVALPGFVWRDCLWLSMDGMCVPSNDNPPTRATDHALACSPATAPPARERSPACARSPWTRCRCEPKTPFGRHPVESFAHRGRPPPLRRLPSGARPVRCSSCSRAWPPAALKTSSLVLRGATSRARRSYGFESSRCAWRRCSTSCSPNACAN</sequence>
<dbReference type="NCBIfam" id="TIGR01053">
    <property type="entry name" value="LSD1"/>
    <property type="match status" value="1"/>
</dbReference>
<evidence type="ECO:0000313" key="1">
    <source>
        <dbReference type="EMBL" id="ROQ92099.1"/>
    </source>
</evidence>
<accession>A0A3N1URV1</accession>
<comment type="caution">
    <text evidence="1">The sequence shown here is derived from an EMBL/GenBank/DDBJ whole genome shotgun (WGS) entry which is preliminary data.</text>
</comment>